<proteinExistence type="predicted"/>
<dbReference type="AlphaFoldDB" id="A0A7D7QMJ3"/>
<keyword evidence="2" id="KW-1185">Reference proteome</keyword>
<name>A0A7D7QMJ3_9NOSO</name>
<sequence>MFFKINLCNISAENNQLITVLLKKLLIDAKVKGLVVYFSRYVLQQFIP</sequence>
<gene>
    <name evidence="1" type="ORF">HUN01_30380</name>
</gene>
<reference evidence="2" key="1">
    <citation type="submission" date="2020-06" db="EMBL/GenBank/DDBJ databases">
        <title>Nostoc edaphicum CCNP1411 genome.</title>
        <authorList>
            <person name="Fidor A."/>
            <person name="Grabski M."/>
            <person name="Gawor J."/>
            <person name="Gromadka R."/>
            <person name="Wegrzyn G."/>
            <person name="Mazur-Marzec H."/>
        </authorList>
    </citation>
    <scope>NUCLEOTIDE SEQUENCE [LARGE SCALE GENOMIC DNA]</scope>
    <source>
        <strain evidence="2">CCNP1411</strain>
    </source>
</reference>
<dbReference type="KEGG" id="ned:HUN01_30380"/>
<organism evidence="1 2">
    <name type="scientific">Nostoc edaphicum CCNP1411</name>
    <dbReference type="NCBI Taxonomy" id="1472755"/>
    <lineage>
        <taxon>Bacteria</taxon>
        <taxon>Bacillati</taxon>
        <taxon>Cyanobacteriota</taxon>
        <taxon>Cyanophyceae</taxon>
        <taxon>Nostocales</taxon>
        <taxon>Nostocaceae</taxon>
        <taxon>Nostoc</taxon>
    </lineage>
</organism>
<dbReference type="Proteomes" id="UP000514713">
    <property type="component" value="Chromosome"/>
</dbReference>
<evidence type="ECO:0000313" key="2">
    <source>
        <dbReference type="Proteomes" id="UP000514713"/>
    </source>
</evidence>
<evidence type="ECO:0000313" key="1">
    <source>
        <dbReference type="EMBL" id="QMS91701.1"/>
    </source>
</evidence>
<dbReference type="EMBL" id="CP054698">
    <property type="protein sequence ID" value="QMS91701.1"/>
    <property type="molecule type" value="Genomic_DNA"/>
</dbReference>
<protein>
    <submittedName>
        <fullName evidence="1">Uncharacterized protein</fullName>
    </submittedName>
</protein>
<dbReference type="RefSeq" id="WP_181929291.1">
    <property type="nucleotide sequence ID" value="NZ_CP054698.1"/>
</dbReference>
<accession>A0A7D7QMJ3</accession>